<protein>
    <submittedName>
        <fullName evidence="3">Uncharacterized protein</fullName>
    </submittedName>
</protein>
<evidence type="ECO:0000313" key="2">
    <source>
        <dbReference type="EMBL" id="KAG2892004.1"/>
    </source>
</evidence>
<sequence>MVLDAYVASAWKLVRVCPFGCVLKADADPRFEESVIHDLSFPRGASVNDASDAADLPPLSHEHVDATARRIEWIKSRNPCAAVRAEHGDVKSAFWNVFGHSSVCSMFSGMLSRHGALEMDLVFPFEWTGPLGHYGMFGCATTFLARRKRPSNLAPDDPDTEPLYCYTWVDNHVPIEEDRDERLVLCEVALRLAMLAILGPRSINEKKFTSWSTHARALGLDRDTVNRTVSMWQNKIEKALTWVRALPLSKKVSKTSLSQLLGSLRHVCSCVRSARPFFQRLAALQRRSLRWIQLTLSKDAHLDLLWMSTFSFMADFKVYPFAFSTVSQNQLCTSTGTSVTRGCAHCTQRNGSSCG</sequence>
<dbReference type="InterPro" id="IPR052055">
    <property type="entry name" value="Hepadnavirus_pol/RT"/>
</dbReference>
<organism evidence="3 4">
    <name type="scientific">Phytophthora cactorum</name>
    <dbReference type="NCBI Taxonomy" id="29920"/>
    <lineage>
        <taxon>Eukaryota</taxon>
        <taxon>Sar</taxon>
        <taxon>Stramenopiles</taxon>
        <taxon>Oomycota</taxon>
        <taxon>Peronosporomycetes</taxon>
        <taxon>Peronosporales</taxon>
        <taxon>Peronosporaceae</taxon>
        <taxon>Phytophthora</taxon>
    </lineage>
</organism>
<dbReference type="Proteomes" id="UP000735874">
    <property type="component" value="Unassembled WGS sequence"/>
</dbReference>
<dbReference type="PANTHER" id="PTHR33050:SF7">
    <property type="entry name" value="RIBONUCLEASE H"/>
    <property type="match status" value="1"/>
</dbReference>
<dbReference type="EMBL" id="RCML01002128">
    <property type="protein sequence ID" value="KAG2958914.1"/>
    <property type="molecule type" value="Genomic_DNA"/>
</dbReference>
<dbReference type="Proteomes" id="UP000736787">
    <property type="component" value="Unassembled WGS sequence"/>
</dbReference>
<dbReference type="VEuPathDB" id="FungiDB:PC110_g21987"/>
<evidence type="ECO:0000313" key="1">
    <source>
        <dbReference type="EMBL" id="KAG2830639.1"/>
    </source>
</evidence>
<reference evidence="3" key="1">
    <citation type="submission" date="2018-10" db="EMBL/GenBank/DDBJ databases">
        <title>Effector identification in a new, highly contiguous assembly of the strawberry crown rot pathogen Phytophthora cactorum.</title>
        <authorList>
            <person name="Armitage A.D."/>
            <person name="Nellist C.F."/>
            <person name="Bates H."/>
            <person name="Vickerstaff R.J."/>
            <person name="Harrison R.J."/>
        </authorList>
    </citation>
    <scope>NUCLEOTIDE SEQUENCE</scope>
    <source>
        <strain evidence="1">15-7</strain>
        <strain evidence="2">4040</strain>
        <strain evidence="3">P415</strain>
    </source>
</reference>
<dbReference type="AlphaFoldDB" id="A0A8T1EUQ7"/>
<proteinExistence type="predicted"/>
<dbReference type="PANTHER" id="PTHR33050">
    <property type="entry name" value="REVERSE TRANSCRIPTASE DOMAIN-CONTAINING PROTEIN"/>
    <property type="match status" value="1"/>
</dbReference>
<dbReference type="EMBL" id="RCMK01001557">
    <property type="protein sequence ID" value="KAG2892004.1"/>
    <property type="molecule type" value="Genomic_DNA"/>
</dbReference>
<dbReference type="EMBL" id="RCMG01001310">
    <property type="protein sequence ID" value="KAG2830639.1"/>
    <property type="molecule type" value="Genomic_DNA"/>
</dbReference>
<gene>
    <name evidence="1" type="ORF">PC113_g21073</name>
    <name evidence="2" type="ORF">PC117_g24115</name>
    <name evidence="3" type="ORF">PC118_g23285</name>
</gene>
<name>A0A8T1EUQ7_9STRA</name>
<evidence type="ECO:0000313" key="3">
    <source>
        <dbReference type="EMBL" id="KAG2958914.1"/>
    </source>
</evidence>
<comment type="caution">
    <text evidence="3">The sequence shown here is derived from an EMBL/GenBank/DDBJ whole genome shotgun (WGS) entry which is preliminary data.</text>
</comment>
<evidence type="ECO:0000313" key="4">
    <source>
        <dbReference type="Proteomes" id="UP000697107"/>
    </source>
</evidence>
<accession>A0A8T1EUQ7</accession>
<dbReference type="Proteomes" id="UP000697107">
    <property type="component" value="Unassembled WGS sequence"/>
</dbReference>